<keyword evidence="3" id="KW-1185">Reference proteome</keyword>
<dbReference type="PIRSF" id="PIRSF015000">
    <property type="entry name" value="UCP01500"/>
    <property type="match status" value="1"/>
</dbReference>
<proteinExistence type="predicted"/>
<feature type="transmembrane region" description="Helical" evidence="1">
    <location>
        <begin position="191"/>
        <end position="213"/>
    </location>
</feature>
<feature type="transmembrane region" description="Helical" evidence="1">
    <location>
        <begin position="150"/>
        <end position="167"/>
    </location>
</feature>
<reference evidence="2" key="1">
    <citation type="submission" date="2022-04" db="EMBL/GenBank/DDBJ databases">
        <title>Roseibium sp. CAU 1639 isolated from mud.</title>
        <authorList>
            <person name="Kim W."/>
        </authorList>
    </citation>
    <scope>NUCLEOTIDE SEQUENCE</scope>
    <source>
        <strain evidence="2">CAU 1639</strain>
    </source>
</reference>
<feature type="transmembrane region" description="Helical" evidence="1">
    <location>
        <begin position="66"/>
        <end position="85"/>
    </location>
</feature>
<dbReference type="Pfam" id="PF10028">
    <property type="entry name" value="DUF2270"/>
    <property type="match status" value="1"/>
</dbReference>
<sequence>MPQKDQEELWPKQDIESGTLTALAHLYRAEVFRSTHWRTRLDNTTNWAVVTTGIALSATFSNIDASPLPMVLVGLLVTVFLIFEARRYRYYNMFRARARLMETDIYAPILYGRKVPWNSEWSRMLADDYEMPHYHISLARAAGRRLRSNYSWILAIQAVAYYGKIAIHPEPLVNLSEAFSRAAIGPIPGELVMLAGIVFHLSWVIFAIVTLRLDKAYREQRKSPMQAI</sequence>
<dbReference type="Proteomes" id="UP001431221">
    <property type="component" value="Unassembled WGS sequence"/>
</dbReference>
<gene>
    <name evidence="2" type="ORF">M0H32_13720</name>
</gene>
<evidence type="ECO:0000313" key="2">
    <source>
        <dbReference type="EMBL" id="MCK7613228.1"/>
    </source>
</evidence>
<dbReference type="EMBL" id="JALNMJ010000008">
    <property type="protein sequence ID" value="MCK7613228.1"/>
    <property type="molecule type" value="Genomic_DNA"/>
</dbReference>
<keyword evidence="1" id="KW-1133">Transmembrane helix</keyword>
<accession>A0ABT0GWR6</accession>
<dbReference type="RefSeq" id="WP_248154862.1">
    <property type="nucleotide sequence ID" value="NZ_JALNMJ010000008.1"/>
</dbReference>
<keyword evidence="1" id="KW-0472">Membrane</keyword>
<dbReference type="InterPro" id="IPR014470">
    <property type="entry name" value="UCP01500"/>
</dbReference>
<evidence type="ECO:0000256" key="1">
    <source>
        <dbReference type="SAM" id="Phobius"/>
    </source>
</evidence>
<comment type="caution">
    <text evidence="2">The sequence shown here is derived from an EMBL/GenBank/DDBJ whole genome shotgun (WGS) entry which is preliminary data.</text>
</comment>
<protein>
    <submittedName>
        <fullName evidence="2">DUF2270 domain-containing protein</fullName>
    </submittedName>
</protein>
<evidence type="ECO:0000313" key="3">
    <source>
        <dbReference type="Proteomes" id="UP001431221"/>
    </source>
</evidence>
<organism evidence="2 3">
    <name type="scientific">Roseibium sediminicola</name>
    <dbReference type="NCBI Taxonomy" id="2933272"/>
    <lineage>
        <taxon>Bacteria</taxon>
        <taxon>Pseudomonadati</taxon>
        <taxon>Pseudomonadota</taxon>
        <taxon>Alphaproteobacteria</taxon>
        <taxon>Hyphomicrobiales</taxon>
        <taxon>Stappiaceae</taxon>
        <taxon>Roseibium</taxon>
    </lineage>
</organism>
<name>A0ABT0GWR6_9HYPH</name>
<keyword evidence="1" id="KW-0812">Transmembrane</keyword>